<dbReference type="SMART" id="SM01174">
    <property type="entry name" value="DUF4205"/>
    <property type="match status" value="1"/>
</dbReference>
<dbReference type="EC" id="3.4.19.12" evidence="3"/>
<dbReference type="AlphaFoldDB" id="A0A1B0CT39"/>
<proteinExistence type="inferred from homology"/>
<comment type="similarity">
    <text evidence="2">Belongs to the VPS28 family.</text>
</comment>
<feature type="domain" description="VPS28 N-terminal" evidence="4">
    <location>
        <begin position="1"/>
        <end position="17"/>
    </location>
</feature>
<dbReference type="PANTHER" id="PTHR12473">
    <property type="entry name" value="UBIQUITIN CARBOXYL-TERMINAL HYDROLASE MINDY-4-RELATED"/>
    <property type="match status" value="1"/>
</dbReference>
<dbReference type="Pfam" id="PF13898">
    <property type="entry name" value="MINDY-3_4_CD"/>
    <property type="match status" value="1"/>
</dbReference>
<dbReference type="EMBL" id="GITU01004864">
    <property type="protein sequence ID" value="MBC1173567.1"/>
    <property type="molecule type" value="Transcribed_RNA"/>
</dbReference>
<evidence type="ECO:0000256" key="2">
    <source>
        <dbReference type="PROSITE-ProRule" id="PRU00645"/>
    </source>
</evidence>
<dbReference type="Proteomes" id="UP000092461">
    <property type="component" value="Unassembled WGS sequence"/>
</dbReference>
<dbReference type="GO" id="GO:1990380">
    <property type="term" value="F:K48-linked deubiquitinase activity"/>
    <property type="evidence" value="ECO:0007669"/>
    <property type="project" value="UniProtKB-UniRule"/>
</dbReference>
<keyword evidence="2" id="KW-0653">Protein transport</keyword>
<comment type="similarity">
    <text evidence="1 3">Belongs to the MINDY deubiquitinase family. FAM188 subfamily.</text>
</comment>
<evidence type="ECO:0000313" key="5">
    <source>
        <dbReference type="EMBL" id="MBC1173567.1"/>
    </source>
</evidence>
<dbReference type="GO" id="GO:0071108">
    <property type="term" value="P:protein K48-linked deubiquitination"/>
    <property type="evidence" value="ECO:0007669"/>
    <property type="project" value="InterPro"/>
</dbReference>
<evidence type="ECO:0000313" key="7">
    <source>
        <dbReference type="Proteomes" id="UP000092461"/>
    </source>
</evidence>
<evidence type="ECO:0000259" key="4">
    <source>
        <dbReference type="PROSITE" id="PS51313"/>
    </source>
</evidence>
<reference evidence="5" key="2">
    <citation type="journal article" date="2020" name="BMC">
        <title>Leishmania infection induces a limited differential gene expression in the sand fly midgut.</title>
        <authorList>
            <person name="Coutinho-Abreu I.V."/>
            <person name="Serafim T.D."/>
            <person name="Meneses C."/>
            <person name="Kamhawi S."/>
            <person name="Oliveira F."/>
            <person name="Valenzuela J.G."/>
        </authorList>
    </citation>
    <scope>NUCLEOTIDE SEQUENCE</scope>
    <source>
        <strain evidence="5">Jacobina</strain>
        <tissue evidence="5">Midgut</tissue>
    </source>
</reference>
<dbReference type="InterPro" id="IPR025257">
    <property type="entry name" value="MINDY-3/4_CD"/>
</dbReference>
<name>A0A1B0CT39_LUTLO</name>
<reference evidence="6" key="3">
    <citation type="submission" date="2020-05" db="UniProtKB">
        <authorList>
            <consortium name="EnsemblMetazoa"/>
        </authorList>
    </citation>
    <scope>IDENTIFICATION</scope>
    <source>
        <strain evidence="6">Jacobina</strain>
    </source>
</reference>
<dbReference type="InterPro" id="IPR039785">
    <property type="entry name" value="MINY3/4"/>
</dbReference>
<comment type="function">
    <text evidence="3">Hydrolase that can remove 'Lys-48'-linked conjugated ubiquitin from proteins.</text>
</comment>
<evidence type="ECO:0000313" key="6">
    <source>
        <dbReference type="EnsemblMetazoa" id="LLOJ008038-PA"/>
    </source>
</evidence>
<evidence type="ECO:0000256" key="1">
    <source>
        <dbReference type="ARBA" id="ARBA00011074"/>
    </source>
</evidence>
<keyword evidence="3" id="KW-0833">Ubl conjugation pathway</keyword>
<dbReference type="GO" id="GO:0015031">
    <property type="term" value="P:protein transport"/>
    <property type="evidence" value="ECO:0007669"/>
    <property type="project" value="UniProtKB-UniRule"/>
</dbReference>
<dbReference type="GO" id="GO:0006508">
    <property type="term" value="P:proteolysis"/>
    <property type="evidence" value="ECO:0007669"/>
    <property type="project" value="UniProtKB-KW"/>
</dbReference>
<accession>A0A1B0CT39</accession>
<organism evidence="6 7">
    <name type="scientific">Lutzomyia longipalpis</name>
    <name type="common">Sand fly</name>
    <dbReference type="NCBI Taxonomy" id="7200"/>
    <lineage>
        <taxon>Eukaryota</taxon>
        <taxon>Metazoa</taxon>
        <taxon>Ecdysozoa</taxon>
        <taxon>Arthropoda</taxon>
        <taxon>Hexapoda</taxon>
        <taxon>Insecta</taxon>
        <taxon>Pterygota</taxon>
        <taxon>Neoptera</taxon>
        <taxon>Endopterygota</taxon>
        <taxon>Diptera</taxon>
        <taxon>Nematocera</taxon>
        <taxon>Psychodoidea</taxon>
        <taxon>Psychodidae</taxon>
        <taxon>Lutzomyia</taxon>
        <taxon>Lutzomyia</taxon>
    </lineage>
</organism>
<keyword evidence="3" id="KW-0645">Protease</keyword>
<keyword evidence="2" id="KW-0813">Transport</keyword>
<dbReference type="PROSITE" id="PS51313">
    <property type="entry name" value="VPS28_N"/>
    <property type="match status" value="1"/>
</dbReference>
<sequence length="335" mass="37638">MVTRIKLTGGVPITLEQAIDLRQTVFGSAAAPPRGEWTRTGLIFGQPNQELPYGLRCPRNATRGLQSVLQAFIIKYFLFDSRVMEKSLPLDVLLKPTEAQQHEALWQSISTILWTIGEKIKVVVVLPGEIPHIPHSHTYFQDSVTEKLYIFEFTNLEDLQIFIKRYLFFFLEDPGPGALLFLYSAVLTRQTAKIKTDLDAPKGAHLMGPFEEGSLNVVTLLLAGRATPYLHNGVVYVGDEDHYALPQFGILQRSSIGLIVWEGDNEAVQASSRQPGSRLKTPAIPIWVTSCCGHYGVVFNSNRELLRIIMLRTVRIALLHLCWMPPFHDSGYQVP</sequence>
<comment type="catalytic activity">
    <reaction evidence="3">
        <text>Thiol-dependent hydrolysis of ester, thioester, amide, peptide and isopeptide bonds formed by the C-terminal Gly of ubiquitin (a 76-residue protein attached to proteins as an intracellular targeting signal).</text>
        <dbReference type="EC" id="3.4.19.12"/>
    </reaction>
</comment>
<dbReference type="InterPro" id="IPR017898">
    <property type="entry name" value="VPS28_N"/>
</dbReference>
<dbReference type="PANTHER" id="PTHR12473:SF8">
    <property type="entry name" value="UBIQUITIN CARBOXYL-TERMINAL HYDROLASE MINDY-4-RELATED"/>
    <property type="match status" value="1"/>
</dbReference>
<keyword evidence="3" id="KW-0788">Thiol protease</keyword>
<dbReference type="GO" id="GO:0004843">
    <property type="term" value="F:cysteine-type deubiquitinase activity"/>
    <property type="evidence" value="ECO:0007669"/>
    <property type="project" value="UniProtKB-UniRule"/>
</dbReference>
<keyword evidence="3 5" id="KW-0378">Hydrolase</keyword>
<dbReference type="EMBL" id="AJWK01027049">
    <property type="status" value="NOT_ANNOTATED_CDS"/>
    <property type="molecule type" value="Genomic_DNA"/>
</dbReference>
<evidence type="ECO:0000256" key="3">
    <source>
        <dbReference type="RuleBase" id="RU367088"/>
    </source>
</evidence>
<dbReference type="VEuPathDB" id="VectorBase:LLONM1_005863"/>
<dbReference type="VEuPathDB" id="VectorBase:LLOJ008038"/>
<protein>
    <recommendedName>
        <fullName evidence="3">Ubiquitin carboxyl-terminal hydrolase MINDY</fullName>
        <ecNumber evidence="3">3.4.19.12</ecNumber>
    </recommendedName>
</protein>
<dbReference type="EnsemblMetazoa" id="LLOJ008038-RA">
    <property type="protein sequence ID" value="LLOJ008038-PA"/>
    <property type="gene ID" value="LLOJ008038"/>
</dbReference>
<reference evidence="7" key="1">
    <citation type="submission" date="2012-05" db="EMBL/GenBank/DDBJ databases">
        <title>Whole Genome Assembly of Lutzomyia longipalpis.</title>
        <authorList>
            <person name="Richards S."/>
            <person name="Qu C."/>
            <person name="Dillon R."/>
            <person name="Worley K."/>
            <person name="Scherer S."/>
            <person name="Batterton M."/>
            <person name="Taylor A."/>
            <person name="Hawes A."/>
            <person name="Hernandez B."/>
            <person name="Kovar C."/>
            <person name="Mandapat C."/>
            <person name="Pham C."/>
            <person name="Qu C."/>
            <person name="Jing C."/>
            <person name="Bess C."/>
            <person name="Bandaranaike D."/>
            <person name="Ngo D."/>
            <person name="Ongeri F."/>
            <person name="Arias F."/>
            <person name="Lara F."/>
            <person name="Weissenberger G."/>
            <person name="Kamau G."/>
            <person name="Han H."/>
            <person name="Shen H."/>
            <person name="Dinh H."/>
            <person name="Khalil I."/>
            <person name="Jones J."/>
            <person name="Shafer J."/>
            <person name="Jayaseelan J."/>
            <person name="Quiroz J."/>
            <person name="Blankenburg K."/>
            <person name="Nguyen L."/>
            <person name="Jackson L."/>
            <person name="Francisco L."/>
            <person name="Tang L.-Y."/>
            <person name="Pu L.-L."/>
            <person name="Perales L."/>
            <person name="Lorensuhewa L."/>
            <person name="Munidasa M."/>
            <person name="Coyle M."/>
            <person name="Taylor M."/>
            <person name="Puazo M."/>
            <person name="Firestine M."/>
            <person name="Scheel M."/>
            <person name="Javaid M."/>
            <person name="Wang M."/>
            <person name="Li M."/>
            <person name="Tabassum N."/>
            <person name="Saada N."/>
            <person name="Osuji N."/>
            <person name="Aqrawi P."/>
            <person name="Fu Q."/>
            <person name="Thornton R."/>
            <person name="Raj R."/>
            <person name="Goodspeed R."/>
            <person name="Mata R."/>
            <person name="Najjar R."/>
            <person name="Gubbala S."/>
            <person name="Lee S."/>
            <person name="Denson S."/>
            <person name="Patil S."/>
            <person name="Macmil S."/>
            <person name="Qi S."/>
            <person name="Matskevitch T."/>
            <person name="Palculict T."/>
            <person name="Mathew T."/>
            <person name="Vee V."/>
            <person name="Velamala V."/>
            <person name="Korchina V."/>
            <person name="Cai W."/>
            <person name="Liu W."/>
            <person name="Dai W."/>
            <person name="Zou X."/>
            <person name="Zhu Y."/>
            <person name="Zhang Y."/>
            <person name="Wu Y.-Q."/>
            <person name="Xin Y."/>
            <person name="Nazarath L."/>
            <person name="Kovar C."/>
            <person name="Han Y."/>
            <person name="Muzny D."/>
            <person name="Gibbs R."/>
        </authorList>
    </citation>
    <scope>NUCLEOTIDE SEQUENCE [LARGE SCALE GENOMIC DNA]</scope>
    <source>
        <strain evidence="7">Jacobina</strain>
    </source>
</reference>
<keyword evidence="7" id="KW-1185">Reference proteome</keyword>